<dbReference type="Gene3D" id="3.30.420.150">
    <property type="entry name" value="Exopolyphosphatase. Domain 2"/>
    <property type="match status" value="1"/>
</dbReference>
<protein>
    <submittedName>
        <fullName evidence="3">Uncharacterized protein</fullName>
    </submittedName>
</protein>
<accession>A0A024GDP2</accession>
<keyword evidence="1" id="KW-1133">Transmembrane helix</keyword>
<organism evidence="3 4">
    <name type="scientific">Albugo candida</name>
    <dbReference type="NCBI Taxonomy" id="65357"/>
    <lineage>
        <taxon>Eukaryota</taxon>
        <taxon>Sar</taxon>
        <taxon>Stramenopiles</taxon>
        <taxon>Oomycota</taxon>
        <taxon>Peronosporomycetes</taxon>
        <taxon>Albuginales</taxon>
        <taxon>Albuginaceae</taxon>
        <taxon>Albugo</taxon>
    </lineage>
</organism>
<sequence>MSFRDFIGLLQLWLHFFTNKGSGEDSLPGCHIIVTMSPHKAGFALFTLSNAENKEEERSDLIVHQNNSLFFDKSGRHFDYRLFPSKTHMTNSVESMHESIKDGISTIADFIKIRNFKKKTPKDDLPAHNLALDFCRVHYIALENDRDAFESEQVINLQTVLYRHSRVDQKQGFYRFSRDDFQILPTKMKAYFYLIGLNVLHHRLEMLTLLPVNEVSYYGMVDMQETLLQIAFLKPRHNANAIDDELQNVRIHDPNDYEVREFPYFGRANLKNILVENSIKVASQDAEYPSSPIQGDVLREVEASCWLQGEDFHAFINGQNWTLIGTGKGKECMEALENVFAKHKRDCRTELCWLDFTQQPIPKADVLIVGSMFRAMQVLKKLQESIELLQKLENNTNGGLNLVQHKAQIKVLQTFRKQYFAPSSSNLDKIVEAACSLPLSLYAHVLRTDNASNPILEDEIEFICMDMSFLAVIIKQFSLIDEEERHFYAPIGSNRISLQYHAGQMTTTLPSIAENSMTPIMNYTDHLKLLDDAWIIGACIFFEFRRLNADSQFETDFFYAQVGDGLPIGLRLSALLLVAACLFLYYTTTGSYKKTICSSLYPKSMVQGKARQHDSKVYTPSVKKRRSHPLQTTCRSSTCSIYFLDDATE</sequence>
<evidence type="ECO:0000313" key="4">
    <source>
        <dbReference type="Proteomes" id="UP000053237"/>
    </source>
</evidence>
<gene>
    <name evidence="3" type="ORF">BN9_052380</name>
</gene>
<dbReference type="Proteomes" id="UP000053237">
    <property type="component" value="Unassembled WGS sequence"/>
</dbReference>
<keyword evidence="1" id="KW-0812">Transmembrane</keyword>
<dbReference type="OrthoDB" id="6372431at2759"/>
<dbReference type="InParanoid" id="A0A024GDP2"/>
<keyword evidence="2" id="KW-0732">Signal</keyword>
<feature type="chain" id="PRO_5001532341" evidence="2">
    <location>
        <begin position="24"/>
        <end position="649"/>
    </location>
</feature>
<feature type="signal peptide" evidence="2">
    <location>
        <begin position="1"/>
        <end position="23"/>
    </location>
</feature>
<name>A0A024GDP2_9STRA</name>
<proteinExistence type="predicted"/>
<reference evidence="3 4" key="1">
    <citation type="submission" date="2012-05" db="EMBL/GenBank/DDBJ databases">
        <title>Recombination and specialization in a pathogen metapopulation.</title>
        <authorList>
            <person name="Gardiner A."/>
            <person name="Kemen E."/>
            <person name="Schultz-Larsen T."/>
            <person name="MacLean D."/>
            <person name="Van Oosterhout C."/>
            <person name="Jones J.D.G."/>
        </authorList>
    </citation>
    <scope>NUCLEOTIDE SEQUENCE [LARGE SCALE GENOMIC DNA]</scope>
    <source>
        <strain evidence="3 4">Ac Nc2</strain>
    </source>
</reference>
<evidence type="ECO:0000313" key="3">
    <source>
        <dbReference type="EMBL" id="CCI44429.1"/>
    </source>
</evidence>
<keyword evidence="1" id="KW-0472">Membrane</keyword>
<evidence type="ECO:0000256" key="2">
    <source>
        <dbReference type="SAM" id="SignalP"/>
    </source>
</evidence>
<evidence type="ECO:0000256" key="1">
    <source>
        <dbReference type="SAM" id="Phobius"/>
    </source>
</evidence>
<comment type="caution">
    <text evidence="3">The sequence shown here is derived from an EMBL/GenBank/DDBJ whole genome shotgun (WGS) entry which is preliminary data.</text>
</comment>
<dbReference type="AlphaFoldDB" id="A0A024GDP2"/>
<dbReference type="EMBL" id="CAIX01000070">
    <property type="protein sequence ID" value="CCI44429.1"/>
    <property type="molecule type" value="Genomic_DNA"/>
</dbReference>
<keyword evidence="4" id="KW-1185">Reference proteome</keyword>
<feature type="transmembrane region" description="Helical" evidence="1">
    <location>
        <begin position="568"/>
        <end position="586"/>
    </location>
</feature>
<dbReference type="Gene3D" id="3.30.420.40">
    <property type="match status" value="1"/>
</dbReference>
<dbReference type="STRING" id="65357.A0A024GDP2"/>